<feature type="chain" id="PRO_5023221333" description="Phosphatidylserine decarboxylase beta chain" evidence="11">
    <location>
        <begin position="1"/>
        <end position="185"/>
    </location>
</feature>
<dbReference type="HAMAP" id="MF_00664">
    <property type="entry name" value="PS_decarb_PSD_A"/>
    <property type="match status" value="1"/>
</dbReference>
<evidence type="ECO:0000256" key="3">
    <source>
        <dbReference type="ARBA" id="ARBA00022793"/>
    </source>
</evidence>
<comment type="cofactor">
    <cofactor evidence="11">
        <name>pyruvate</name>
        <dbReference type="ChEBI" id="CHEBI:15361"/>
    </cofactor>
    <text evidence="11">Binds 1 pyruvoyl group covalently per subunit.</text>
</comment>
<dbReference type="EC" id="4.1.1.65" evidence="11"/>
<feature type="chain" id="PRO_5023221331" description="Phosphatidylserine decarboxylase alpha chain" evidence="11">
    <location>
        <begin position="186"/>
        <end position="218"/>
    </location>
</feature>
<comment type="pathway">
    <text evidence="11">Phospholipid metabolism; phosphatidylethanolamine biosynthesis; phosphatidylethanolamine from CDP-diacylglycerol: step 2/2.</text>
</comment>
<feature type="transmembrane region" description="Helical" evidence="12">
    <location>
        <begin position="35"/>
        <end position="52"/>
    </location>
</feature>
<gene>
    <name evidence="11" type="primary">psd</name>
    <name evidence="13" type="ORF">SAMEA104719789_00781</name>
</gene>
<reference evidence="13 14" key="1">
    <citation type="submission" date="2018-09" db="EMBL/GenBank/DDBJ databases">
        <authorList>
            <consortium name="Pathogen Informatics"/>
        </authorList>
    </citation>
    <scope>NUCLEOTIDE SEQUENCE [LARGE SCALE GENOMIC DNA]</scope>
    <source>
        <strain evidence="13 14">OH-22767</strain>
    </source>
</reference>
<dbReference type="GO" id="GO:0004609">
    <property type="term" value="F:phosphatidylserine decarboxylase activity"/>
    <property type="evidence" value="ECO:0007669"/>
    <property type="project" value="UniProtKB-UniRule"/>
</dbReference>
<dbReference type="UniPathway" id="UPA00558">
    <property type="reaction ID" value="UER00616"/>
</dbReference>
<proteinExistence type="inferred from homology"/>
<evidence type="ECO:0000256" key="12">
    <source>
        <dbReference type="SAM" id="Phobius"/>
    </source>
</evidence>
<evidence type="ECO:0000256" key="8">
    <source>
        <dbReference type="ARBA" id="ARBA00023239"/>
    </source>
</evidence>
<keyword evidence="9 11" id="KW-1208">Phospholipid metabolism</keyword>
<evidence type="ECO:0000256" key="6">
    <source>
        <dbReference type="ARBA" id="ARBA00023145"/>
    </source>
</evidence>
<keyword evidence="14" id="KW-1185">Reference proteome</keyword>
<accession>A0A383TYR7</accession>
<keyword evidence="7 11" id="KW-0594">Phospholipid biosynthesis</keyword>
<dbReference type="InterPro" id="IPR003817">
    <property type="entry name" value="PS_Dcarbxylase"/>
</dbReference>
<evidence type="ECO:0000313" key="14">
    <source>
        <dbReference type="Proteomes" id="UP000262142"/>
    </source>
</evidence>
<keyword evidence="12" id="KW-1133">Transmembrane helix</keyword>
<evidence type="ECO:0000256" key="2">
    <source>
        <dbReference type="ARBA" id="ARBA00022516"/>
    </source>
</evidence>
<comment type="function">
    <text evidence="11">Catalyzes the formation of phosphatidylethanolamine (PtdEtn) from phosphatidylserine (PtdSer).</text>
</comment>
<evidence type="ECO:0000256" key="1">
    <source>
        <dbReference type="ARBA" id="ARBA00022475"/>
    </source>
</evidence>
<comment type="subcellular location">
    <subcellularLocation>
        <location evidence="11">Cell membrane</location>
        <topology evidence="11">Peripheral membrane protein</topology>
    </subcellularLocation>
</comment>
<evidence type="ECO:0000256" key="4">
    <source>
        <dbReference type="ARBA" id="ARBA00023098"/>
    </source>
</evidence>
<dbReference type="Pfam" id="PF02666">
    <property type="entry name" value="PS_Dcarbxylase"/>
    <property type="match status" value="1"/>
</dbReference>
<dbReference type="RefSeq" id="WP_119059178.1">
    <property type="nucleotide sequence ID" value="NZ_UNSC01000003.1"/>
</dbReference>
<dbReference type="EMBL" id="UNSC01000003">
    <property type="protein sequence ID" value="SZD72339.1"/>
    <property type="molecule type" value="Genomic_DNA"/>
</dbReference>
<keyword evidence="2 11" id="KW-0444">Lipid biosynthesis</keyword>
<evidence type="ECO:0000256" key="9">
    <source>
        <dbReference type="ARBA" id="ARBA00023264"/>
    </source>
</evidence>
<keyword evidence="10 11" id="KW-0670">Pyruvate</keyword>
<keyword evidence="3 11" id="KW-0210">Decarboxylase</keyword>
<dbReference type="GO" id="GO:0005886">
    <property type="term" value="C:plasma membrane"/>
    <property type="evidence" value="ECO:0007669"/>
    <property type="project" value="UniProtKB-SubCell"/>
</dbReference>
<dbReference type="PANTHER" id="PTHR35809">
    <property type="entry name" value="ARCHAETIDYLSERINE DECARBOXYLASE PROENZYME-RELATED"/>
    <property type="match status" value="1"/>
</dbReference>
<keyword evidence="6 11" id="KW-0865">Zymogen</keyword>
<protein>
    <recommendedName>
        <fullName evidence="11">Phosphatidylserine decarboxylase proenzyme</fullName>
        <ecNumber evidence="11">4.1.1.65</ecNumber>
    </recommendedName>
    <component>
        <recommendedName>
            <fullName evidence="11">Phosphatidylserine decarboxylase alpha chain</fullName>
        </recommendedName>
    </component>
    <component>
        <recommendedName>
            <fullName evidence="11">Phosphatidylserine decarboxylase beta chain</fullName>
        </recommendedName>
    </component>
</protein>
<comment type="catalytic activity">
    <reaction evidence="11">
        <text>a 1,2-diacyl-sn-glycero-3-phospho-L-serine + H(+) = a 1,2-diacyl-sn-glycero-3-phosphoethanolamine + CO2</text>
        <dbReference type="Rhea" id="RHEA:20828"/>
        <dbReference type="ChEBI" id="CHEBI:15378"/>
        <dbReference type="ChEBI" id="CHEBI:16526"/>
        <dbReference type="ChEBI" id="CHEBI:57262"/>
        <dbReference type="ChEBI" id="CHEBI:64612"/>
        <dbReference type="EC" id="4.1.1.65"/>
    </reaction>
</comment>
<dbReference type="AlphaFoldDB" id="A0A383TYR7"/>
<feature type="modified residue" description="Pyruvic acid (Ser); by autocatalysis" evidence="11">
    <location>
        <position position="186"/>
    </location>
</feature>
<comment type="subunit">
    <text evidence="11">Heterodimer of a large membrane-associated beta subunit and a small pyruvoyl-containing alpha subunit.</text>
</comment>
<feature type="transmembrane region" description="Helical" evidence="12">
    <location>
        <begin position="9"/>
        <end position="29"/>
    </location>
</feature>
<keyword evidence="5 11" id="KW-0472">Membrane</keyword>
<keyword evidence="12" id="KW-0812">Transmembrane</keyword>
<evidence type="ECO:0000256" key="11">
    <source>
        <dbReference type="HAMAP-Rule" id="MF_00664"/>
    </source>
</evidence>
<dbReference type="PANTHER" id="PTHR35809:SF1">
    <property type="entry name" value="ARCHAETIDYLSERINE DECARBOXYLASE PROENZYME-RELATED"/>
    <property type="match status" value="1"/>
</dbReference>
<keyword evidence="8 11" id="KW-0456">Lyase</keyword>
<feature type="site" description="Cleavage (non-hydrolytic); by autocatalysis" evidence="11">
    <location>
        <begin position="185"/>
        <end position="186"/>
    </location>
</feature>
<comment type="similarity">
    <text evidence="11">Belongs to the phosphatidylserine decarboxylase family. PSD-A subfamily.</text>
</comment>
<dbReference type="OrthoDB" id="9790893at2"/>
<name>A0A383TYR7_9FLAO</name>
<evidence type="ECO:0000256" key="10">
    <source>
        <dbReference type="ARBA" id="ARBA00023317"/>
    </source>
</evidence>
<dbReference type="GO" id="GO:0006646">
    <property type="term" value="P:phosphatidylethanolamine biosynthetic process"/>
    <property type="evidence" value="ECO:0007669"/>
    <property type="project" value="UniProtKB-UniRule"/>
</dbReference>
<evidence type="ECO:0000313" key="13">
    <source>
        <dbReference type="EMBL" id="SZD72339.1"/>
    </source>
</evidence>
<keyword evidence="4 11" id="KW-0443">Lipid metabolism</keyword>
<keyword evidence="1 11" id="KW-1003">Cell membrane</keyword>
<sequence length="218" mass="25263">MKIHREGRSILGLFAILFIFISLVFYFYIPFYYNLTLIFLLWIFYGLIVYFFRDPLRETFSEPLEIIAPVDGKIVVLEKIFEDEFLKKEVYQLSIFMSPLNVHVSRYPVSGTVEYVKYHKGKYLVAFHPKSSKLNERTTTVVKAENNQQVLFRQIAGAVARRIVIYAKKGDEAKAGHEYGFIKFGSRLDIFLPLDTEFFCKVGDVTKGGVDVLAKLKD</sequence>
<feature type="active site" description="Schiff-base intermediate with substrate; via pyruvic acid" evidence="11">
    <location>
        <position position="186"/>
    </location>
</feature>
<comment type="PTM">
    <text evidence="11">Is synthesized initially as an inactive proenzyme. Formation of the active enzyme involves a self-maturation process in which the active site pyruvoyl group is generated from an internal serine residue via an autocatalytic post-translational modification. Two non-identical subunits are generated from the proenzyme in this reaction, and the pyruvate is formed at the N-terminus of the alpha chain, which is derived from the carboxyl end of the proenzyme. The post-translation cleavage follows an unusual pathway, termed non-hydrolytic serinolysis, in which the side chain hydroxyl group of the serine supplies its oxygen atom to form the C-terminus of the beta chain, while the remainder of the serine residue undergoes an oxidative deamination to produce ammonia and the pyruvoyl prosthetic group on the alpha chain.</text>
</comment>
<dbReference type="NCBIfam" id="NF003678">
    <property type="entry name" value="PRK05305.1-2"/>
    <property type="match status" value="1"/>
</dbReference>
<evidence type="ECO:0000256" key="5">
    <source>
        <dbReference type="ARBA" id="ARBA00023136"/>
    </source>
</evidence>
<dbReference type="Proteomes" id="UP000262142">
    <property type="component" value="Unassembled WGS sequence"/>
</dbReference>
<dbReference type="InterPro" id="IPR033175">
    <property type="entry name" value="PSD-A"/>
</dbReference>
<evidence type="ECO:0000256" key="7">
    <source>
        <dbReference type="ARBA" id="ARBA00023209"/>
    </source>
</evidence>
<organism evidence="13 14">
    <name type="scientific">Candidatus Ornithobacterium hominis</name>
    <dbReference type="NCBI Taxonomy" id="2497989"/>
    <lineage>
        <taxon>Bacteria</taxon>
        <taxon>Pseudomonadati</taxon>
        <taxon>Bacteroidota</taxon>
        <taxon>Flavobacteriia</taxon>
        <taxon>Flavobacteriales</taxon>
        <taxon>Weeksellaceae</taxon>
        <taxon>Ornithobacterium</taxon>
    </lineage>
</organism>